<dbReference type="InterPro" id="IPR006121">
    <property type="entry name" value="HMA_dom"/>
</dbReference>
<keyword evidence="3 12" id="KW-0812">Transmembrane</keyword>
<proteinExistence type="inferred from homology"/>
<dbReference type="FunFam" id="3.30.70.100:FF:000005">
    <property type="entry name" value="Copper-exporting P-type ATPase A"/>
    <property type="match status" value="1"/>
</dbReference>
<dbReference type="GO" id="GO:0016887">
    <property type="term" value="F:ATP hydrolysis activity"/>
    <property type="evidence" value="ECO:0007669"/>
    <property type="project" value="InterPro"/>
</dbReference>
<keyword evidence="12" id="KW-1003">Cell membrane</keyword>
<organism evidence="14 15">
    <name type="scientific">Streptomyces lydicus</name>
    <dbReference type="NCBI Taxonomy" id="47763"/>
    <lineage>
        <taxon>Bacteria</taxon>
        <taxon>Bacillati</taxon>
        <taxon>Actinomycetota</taxon>
        <taxon>Actinomycetes</taxon>
        <taxon>Kitasatosporales</taxon>
        <taxon>Streptomycetaceae</taxon>
        <taxon>Streptomyces</taxon>
    </lineage>
</organism>
<dbReference type="SFLD" id="SFLDG00002">
    <property type="entry name" value="C1.7:_P-type_atpase_like"/>
    <property type="match status" value="1"/>
</dbReference>
<keyword evidence="15" id="KW-1185">Reference proteome</keyword>
<keyword evidence="4 12" id="KW-0479">Metal-binding</keyword>
<evidence type="ECO:0000256" key="8">
    <source>
        <dbReference type="ARBA" id="ARBA00022989"/>
    </source>
</evidence>
<comment type="similarity">
    <text evidence="2 12">Belongs to the cation transport ATPase (P-type) (TC 3.A.3) family. Type IB subfamily.</text>
</comment>
<feature type="transmembrane region" description="Helical" evidence="12">
    <location>
        <begin position="166"/>
        <end position="188"/>
    </location>
</feature>
<dbReference type="NCBIfam" id="TIGR01525">
    <property type="entry name" value="ATPase-IB_hvy"/>
    <property type="match status" value="1"/>
</dbReference>
<feature type="transmembrane region" description="Helical" evidence="12">
    <location>
        <begin position="128"/>
        <end position="146"/>
    </location>
</feature>
<evidence type="ECO:0000256" key="4">
    <source>
        <dbReference type="ARBA" id="ARBA00022723"/>
    </source>
</evidence>
<dbReference type="InterPro" id="IPR059000">
    <property type="entry name" value="ATPase_P-type_domA"/>
</dbReference>
<dbReference type="InterPro" id="IPR023299">
    <property type="entry name" value="ATPase_P-typ_cyto_dom_N"/>
</dbReference>
<dbReference type="Gene3D" id="3.40.1110.10">
    <property type="entry name" value="Calcium-transporting ATPase, cytoplasmic domain N"/>
    <property type="match status" value="1"/>
</dbReference>
<feature type="transmembrane region" description="Helical" evidence="12">
    <location>
        <begin position="388"/>
        <end position="410"/>
    </location>
</feature>
<dbReference type="GO" id="GO:0055070">
    <property type="term" value="P:copper ion homeostasis"/>
    <property type="evidence" value="ECO:0007669"/>
    <property type="project" value="TreeGrafter"/>
</dbReference>
<feature type="transmembrane region" description="Helical" evidence="12">
    <location>
        <begin position="705"/>
        <end position="721"/>
    </location>
</feature>
<feature type="transmembrane region" description="Helical" evidence="12">
    <location>
        <begin position="105"/>
        <end position="122"/>
    </location>
</feature>
<dbReference type="Pfam" id="PF00122">
    <property type="entry name" value="E1-E2_ATPase"/>
    <property type="match status" value="1"/>
</dbReference>
<dbReference type="CDD" id="cd02094">
    <property type="entry name" value="P-type_ATPase_Cu-like"/>
    <property type="match status" value="1"/>
</dbReference>
<dbReference type="InterPro" id="IPR018303">
    <property type="entry name" value="ATPase_P-typ_P_site"/>
</dbReference>
<dbReference type="SUPFAM" id="SSF56784">
    <property type="entry name" value="HAD-like"/>
    <property type="match status" value="1"/>
</dbReference>
<evidence type="ECO:0000256" key="2">
    <source>
        <dbReference type="ARBA" id="ARBA00006024"/>
    </source>
</evidence>
<evidence type="ECO:0000256" key="9">
    <source>
        <dbReference type="ARBA" id="ARBA00023136"/>
    </source>
</evidence>
<dbReference type="InterPro" id="IPR036412">
    <property type="entry name" value="HAD-like_sf"/>
</dbReference>
<accession>A0A1D7VSX5</accession>
<dbReference type="SFLD" id="SFLDF00027">
    <property type="entry name" value="p-type_atpase"/>
    <property type="match status" value="1"/>
</dbReference>
<dbReference type="Gene3D" id="3.30.70.100">
    <property type="match status" value="1"/>
</dbReference>
<dbReference type="Pfam" id="PF00702">
    <property type="entry name" value="Hydrolase"/>
    <property type="match status" value="1"/>
</dbReference>
<dbReference type="InterPro" id="IPR044492">
    <property type="entry name" value="P_typ_ATPase_HD_dom"/>
</dbReference>
<keyword evidence="7" id="KW-1278">Translocase</keyword>
<dbReference type="InterPro" id="IPR036163">
    <property type="entry name" value="HMA_dom_sf"/>
</dbReference>
<feature type="transmembrane region" description="Helical" evidence="12">
    <location>
        <begin position="727"/>
        <end position="745"/>
    </location>
</feature>
<dbReference type="AlphaFoldDB" id="A0A1D7VSX5"/>
<reference evidence="14 15" key="1">
    <citation type="submission" date="2016-09" db="EMBL/GenBank/DDBJ databases">
        <title>Complete genome sequencing of Streptomyces lydicus 103 and metabolic pathways analysis of antibiotic biosynthesis.</title>
        <authorList>
            <person name="Jia N."/>
            <person name="Ding M.-Z."/>
            <person name="Gao F."/>
            <person name="Yuan Y.-J."/>
        </authorList>
    </citation>
    <scope>NUCLEOTIDE SEQUENCE [LARGE SCALE GENOMIC DNA]</scope>
    <source>
        <strain evidence="14 15">103</strain>
    </source>
</reference>
<dbReference type="GO" id="GO:0043682">
    <property type="term" value="F:P-type divalent copper transporter activity"/>
    <property type="evidence" value="ECO:0007669"/>
    <property type="project" value="TreeGrafter"/>
</dbReference>
<dbReference type="Gene3D" id="3.40.50.1000">
    <property type="entry name" value="HAD superfamily/HAD-like"/>
    <property type="match status" value="1"/>
</dbReference>
<keyword evidence="6 12" id="KW-0067">ATP-binding</keyword>
<dbReference type="SUPFAM" id="SSF55008">
    <property type="entry name" value="HMA, heavy metal-associated domain"/>
    <property type="match status" value="1"/>
</dbReference>
<dbReference type="PROSITE" id="PS00154">
    <property type="entry name" value="ATPASE_E1_E2"/>
    <property type="match status" value="1"/>
</dbReference>
<dbReference type="InterPro" id="IPR017969">
    <property type="entry name" value="Heavy-metal-associated_CS"/>
</dbReference>
<dbReference type="NCBIfam" id="TIGR01494">
    <property type="entry name" value="ATPase_P-type"/>
    <property type="match status" value="2"/>
</dbReference>
<dbReference type="SUPFAM" id="SSF81653">
    <property type="entry name" value="Calcium ATPase, transduction domain A"/>
    <property type="match status" value="1"/>
</dbReference>
<keyword evidence="9 12" id="KW-0472">Membrane</keyword>
<dbReference type="GO" id="GO:0005524">
    <property type="term" value="F:ATP binding"/>
    <property type="evidence" value="ECO:0007669"/>
    <property type="project" value="UniProtKB-UniRule"/>
</dbReference>
<keyword evidence="8 12" id="KW-1133">Transmembrane helix</keyword>
<dbReference type="GO" id="GO:0005507">
    <property type="term" value="F:copper ion binding"/>
    <property type="evidence" value="ECO:0007669"/>
    <property type="project" value="TreeGrafter"/>
</dbReference>
<dbReference type="KEGG" id="slc:SL103_29525"/>
<dbReference type="PANTHER" id="PTHR43520">
    <property type="entry name" value="ATP7, ISOFORM B"/>
    <property type="match status" value="1"/>
</dbReference>
<gene>
    <name evidence="14" type="ORF">SL103_29525</name>
</gene>
<sequence>MMTTAIGEHGIELEIGGMTCASCAARIEKKLNRMEGVTATVNYATEKAQVAVAAGSGVRTADLIATVEKTGYTAGVPEPPAPAPVAGEAPGDAAGDTLAPLRQRLLISVALSVPVILLSMVPPLQFTYWQWLSLTLAAPVVAYGAWPFHKAAWTNLRHGAATMDTLISMGTLAALGWSVWALFLGHAGMPGMTHPFELTIGRTDGSSAIYLEAAAGVTTFVLAGRYFEARAKRRAGAALRALMELGAKDVAVLRDGREIRVPTGELRVGDRFVVRPGEKIATDGTVVEGSSAVDASMLTGESVPVEVSPGDGVTGATVNAGGRLVVEATRVGADTQLARMARLVEEAQNGKAAAQRLADRISAVFVPVVIALALGTLGYWLLTGAGAVAAFTAAVAVLIIACPCALGLATPTALMVGTGRGAQLGILLKGPEVLESTRRVDTVVLDKTGTVTTGVMTLTEVHVADGEEEAQVLRLAGALEHASEHPVARAVAEGAASRTGAALPTPEDFANVPGLGVQGVVEGHAVLVGREKLLNDWSQSLPSGLAAAKAAAEAEGRTAVTVGWDGAARAVLVVSDAVKPTSAEAVRRLRALGLTPVLLTGDNKAVAEAVAAEVGIDEVIAEVLPEDKVAVVERLQAEGRSVAMVGDGVNDAAALARADLGLAMGTGTDAAIEAGDLTLVRGDLRAAADAIRLARATLGTIRGNLFWAFGYNVAALPLAAAGLLNPMIAGAAMAFSSVFVVGNSLRLRRFKPLARTEARG</sequence>
<dbReference type="SUPFAM" id="SSF81665">
    <property type="entry name" value="Calcium ATPase, transmembrane domain M"/>
    <property type="match status" value="1"/>
</dbReference>
<keyword evidence="5 12" id="KW-0547">Nucleotide-binding</keyword>
<evidence type="ECO:0000313" key="14">
    <source>
        <dbReference type="EMBL" id="AOP49837.1"/>
    </source>
</evidence>
<dbReference type="Proteomes" id="UP000094094">
    <property type="component" value="Chromosome"/>
</dbReference>
<evidence type="ECO:0000256" key="3">
    <source>
        <dbReference type="ARBA" id="ARBA00022692"/>
    </source>
</evidence>
<comment type="catalytic activity">
    <reaction evidence="10">
        <text>ATP + H2O = ADP + phosphate + H(+)</text>
        <dbReference type="Rhea" id="RHEA:13065"/>
        <dbReference type="ChEBI" id="CHEBI:15377"/>
        <dbReference type="ChEBI" id="CHEBI:15378"/>
        <dbReference type="ChEBI" id="CHEBI:30616"/>
        <dbReference type="ChEBI" id="CHEBI:43474"/>
        <dbReference type="ChEBI" id="CHEBI:456216"/>
    </reaction>
</comment>
<evidence type="ECO:0000256" key="7">
    <source>
        <dbReference type="ARBA" id="ARBA00022967"/>
    </source>
</evidence>
<dbReference type="PROSITE" id="PS50846">
    <property type="entry name" value="HMA_2"/>
    <property type="match status" value="1"/>
</dbReference>
<name>A0A1D7VSX5_9ACTN</name>
<evidence type="ECO:0000256" key="1">
    <source>
        <dbReference type="ARBA" id="ARBA00004651"/>
    </source>
</evidence>
<evidence type="ECO:0000256" key="10">
    <source>
        <dbReference type="ARBA" id="ARBA00049360"/>
    </source>
</evidence>
<dbReference type="PROSITE" id="PS01047">
    <property type="entry name" value="HMA_1"/>
    <property type="match status" value="1"/>
</dbReference>
<evidence type="ECO:0000256" key="12">
    <source>
        <dbReference type="RuleBase" id="RU362081"/>
    </source>
</evidence>
<dbReference type="FunFam" id="2.70.150.10:FF:000002">
    <property type="entry name" value="Copper-transporting ATPase 1, putative"/>
    <property type="match status" value="1"/>
</dbReference>
<dbReference type="NCBIfam" id="TIGR01511">
    <property type="entry name" value="ATPase-IB1_Cu"/>
    <property type="match status" value="1"/>
</dbReference>
<dbReference type="InterPro" id="IPR001757">
    <property type="entry name" value="P_typ_ATPase"/>
</dbReference>
<dbReference type="InterPro" id="IPR027256">
    <property type="entry name" value="P-typ_ATPase_IB"/>
</dbReference>
<evidence type="ECO:0000259" key="13">
    <source>
        <dbReference type="PROSITE" id="PS50846"/>
    </source>
</evidence>
<dbReference type="InterPro" id="IPR008250">
    <property type="entry name" value="ATPase_P-typ_transduc_dom_A_sf"/>
</dbReference>
<feature type="transmembrane region" description="Helical" evidence="12">
    <location>
        <begin position="361"/>
        <end position="382"/>
    </location>
</feature>
<evidence type="ECO:0000256" key="6">
    <source>
        <dbReference type="ARBA" id="ARBA00022840"/>
    </source>
</evidence>
<feature type="domain" description="HMA" evidence="13">
    <location>
        <begin position="9"/>
        <end position="75"/>
    </location>
</feature>
<dbReference type="PANTHER" id="PTHR43520:SF8">
    <property type="entry name" value="P-TYPE CU(+) TRANSPORTER"/>
    <property type="match status" value="1"/>
</dbReference>
<dbReference type="CDD" id="cd00371">
    <property type="entry name" value="HMA"/>
    <property type="match status" value="1"/>
</dbReference>
<dbReference type="InterPro" id="IPR023298">
    <property type="entry name" value="ATPase_P-typ_TM_dom_sf"/>
</dbReference>
<protein>
    <recommendedName>
        <fullName evidence="11">Cation-transporting P-type ATPase B</fullName>
    </recommendedName>
</protein>
<evidence type="ECO:0000313" key="15">
    <source>
        <dbReference type="Proteomes" id="UP000094094"/>
    </source>
</evidence>
<dbReference type="SFLD" id="SFLDS00003">
    <property type="entry name" value="Haloacid_Dehalogenase"/>
    <property type="match status" value="1"/>
</dbReference>
<dbReference type="GO" id="GO:0005886">
    <property type="term" value="C:plasma membrane"/>
    <property type="evidence" value="ECO:0007669"/>
    <property type="project" value="UniProtKB-SubCell"/>
</dbReference>
<dbReference type="Gene3D" id="2.70.150.10">
    <property type="entry name" value="Calcium-transporting ATPase, cytoplasmic transduction domain A"/>
    <property type="match status" value="1"/>
</dbReference>
<comment type="subcellular location">
    <subcellularLocation>
        <location evidence="1">Cell membrane</location>
        <topology evidence="1">Multi-pass membrane protein</topology>
    </subcellularLocation>
</comment>
<evidence type="ECO:0000256" key="5">
    <source>
        <dbReference type="ARBA" id="ARBA00022741"/>
    </source>
</evidence>
<evidence type="ECO:0000256" key="11">
    <source>
        <dbReference type="ARBA" id="ARBA00074171"/>
    </source>
</evidence>
<dbReference type="PROSITE" id="PS01229">
    <property type="entry name" value="COF_2"/>
    <property type="match status" value="1"/>
</dbReference>
<dbReference type="Pfam" id="PF00403">
    <property type="entry name" value="HMA"/>
    <property type="match status" value="1"/>
</dbReference>
<feature type="transmembrane region" description="Helical" evidence="12">
    <location>
        <begin position="208"/>
        <end position="227"/>
    </location>
</feature>
<dbReference type="PRINTS" id="PR00119">
    <property type="entry name" value="CATATPASE"/>
</dbReference>
<dbReference type="EMBL" id="CP017157">
    <property type="protein sequence ID" value="AOP49837.1"/>
    <property type="molecule type" value="Genomic_DNA"/>
</dbReference>
<dbReference type="InterPro" id="IPR023214">
    <property type="entry name" value="HAD_sf"/>
</dbReference>
<dbReference type="PRINTS" id="PR00943">
    <property type="entry name" value="CUATPASE"/>
</dbReference>